<dbReference type="Proteomes" id="UP000425960">
    <property type="component" value="Plasmid Do28_1"/>
</dbReference>
<dbReference type="EMBL" id="AP021877">
    <property type="protein sequence ID" value="BBO86770.1"/>
    <property type="molecule type" value="Genomic_DNA"/>
</dbReference>
<evidence type="ECO:0000313" key="2">
    <source>
        <dbReference type="Proteomes" id="UP000425960"/>
    </source>
</evidence>
<proteinExistence type="predicted"/>
<dbReference type="AlphaFoldDB" id="A0A5K8A383"/>
<evidence type="ECO:0000313" key="1">
    <source>
        <dbReference type="EMBL" id="BBO86770.1"/>
    </source>
</evidence>
<sequence>MTLQTIQASLQAVNQTLAQVVKETETLGETIASGHNTIQAAVTKGFEAHIQALRNLLVEQTVAERKIENYMDYGTPGRAPYASCDEESRVDVTLGRKNTAEASVMIRENIASFNTGFGERKASMEAIRELPEAVTSAENIFPKDNTLQMDGDDEGTVTNAVRWVQIATNPYPDLTVQEELEETPSGKDYEAVKKIKEASLTVPQLALSDIIANKTPSHELGDWAEQMNAIMGQSGTPACVVDGKISADALLDMLTDLRYANPNWPIDIHSKSKDGLLRELLLMDSVNLEYQRRNLVLLQHIVAMVAQDTTDEAKKMGRLMDEYRTQAISEKARE</sequence>
<protein>
    <submittedName>
        <fullName evidence="1">Uncharacterized protein</fullName>
    </submittedName>
</protein>
<keyword evidence="1" id="KW-0614">Plasmid</keyword>
<accession>A0A5K8A383</accession>
<name>A0A5K8A383_9BACT</name>
<geneLocation type="plasmid" evidence="2">
    <name>do28_1 dna</name>
</geneLocation>
<dbReference type="KEGG" id="dov:DSCO28_73360"/>
<organism evidence="1 2">
    <name type="scientific">Desulfosarcina ovata subsp. sediminis</name>
    <dbReference type="NCBI Taxonomy" id="885957"/>
    <lineage>
        <taxon>Bacteria</taxon>
        <taxon>Pseudomonadati</taxon>
        <taxon>Thermodesulfobacteriota</taxon>
        <taxon>Desulfobacteria</taxon>
        <taxon>Desulfobacterales</taxon>
        <taxon>Desulfosarcinaceae</taxon>
        <taxon>Desulfosarcina</taxon>
    </lineage>
</organism>
<gene>
    <name evidence="1" type="ORF">DSCO28_73360</name>
</gene>
<dbReference type="RefSeq" id="WP_155326349.1">
    <property type="nucleotide sequence ID" value="NZ_AP021877.1"/>
</dbReference>
<reference evidence="1 2" key="1">
    <citation type="submission" date="2019-11" db="EMBL/GenBank/DDBJ databases">
        <title>Comparative genomics of hydrocarbon-degrading Desulfosarcina strains.</title>
        <authorList>
            <person name="Watanabe M."/>
            <person name="Kojima H."/>
            <person name="Fukui M."/>
        </authorList>
    </citation>
    <scope>NUCLEOTIDE SEQUENCE [LARGE SCALE GENOMIC DNA]</scope>
    <source>
        <strain evidence="1 2">28bB2T</strain>
        <plasmid evidence="2">do28_1 dna</plasmid>
    </source>
</reference>